<evidence type="ECO:0000313" key="3">
    <source>
        <dbReference type="Proteomes" id="UP000186817"/>
    </source>
</evidence>
<dbReference type="OrthoDB" id="438744at2759"/>
<gene>
    <name evidence="2" type="ORF">AK812_SmicGene19940</name>
</gene>
<feature type="compositionally biased region" description="Low complexity" evidence="1">
    <location>
        <begin position="1470"/>
        <end position="1507"/>
    </location>
</feature>
<feature type="region of interest" description="Disordered" evidence="1">
    <location>
        <begin position="1448"/>
        <end position="1543"/>
    </location>
</feature>
<name>A0A1Q9DRC8_SYMMI</name>
<proteinExistence type="predicted"/>
<keyword evidence="3" id="KW-1185">Reference proteome</keyword>
<sequence length="1762" mass="193763">MALLLWAASMNTLTHQGHRVSVSAEAESDADAAKASLASDSAAQVYGLLRVCRISVYHSMLRLDQDAKRQLRFWQMITGRSLHGEAFLFHVDEHIALGCPCDLQQFESHQSRSFVAKLEAEQGPRLWELLDLTAPGREWVGAEPPVKFLRAPRPFLQKVFAGTWQSLVFPHLPRTKQYGSSSLTIKWGLCGQEPPPLPAHAQNFPEEDASQPVQLETAVLDEAIDFLQEYAASMNPDMPGAQFQEAEYLALQRCVATFQSLLAGLDPGAFVRSTREMVGKGSGLWRSCRRPYQVAFLVKAVTMSSLLRGASAMGEALQIAASIILPTVLQGVFRDLLQTCHEHIPHASSISRWKLVLDGGFMLFRRIRNEVLRDSEQRGVVHYLMADASSQHGREFEHIILASVKKQDLGRLYLAANALFDIWQQVENDDSEALAEETQLLADLAAGIEQHHLPIMALGSGRTSLRDKFCTVMFALLLEAGPHISSLGDFAQDIVAGTFDLGVEFSLSTIRPTSCRALFPWFDASMASSPVREQEAPHANEEDLFDDVPDDPADAETVSLQNMLSVPGPLHILHNATDRLLEHLPYVGKAVQRLQAICRFLSNHETKQRLVSTCFSGPVSRSFQSDILNFHAKVNEGRWGSVAFAVPELLNLQKPLRRFWDLPAFGSGQEATDGRHRQDESGTGARLDFVHESIELPDFWAQLVTLNSLFKLVRELFDWLEWCPCHHNRVAPPGKKRAWELCPLRGRRLPEIACGELFEVINQLCLVNASQLFLELPDDVSDECRSSCLMDFEHGRGHLTFQLVLKMTCFLEPPLLLLGIAHHDPAKPQKQRAALHTCLKSDCRHPLVLKLQEGDLKEEAELFLGGEDLRMLDTLAAFMGSLRFAWGTERRVEGGHAQVNMLTLSRRHRHEATDSLALRLGEIKKVLSSDSVTVFLECVQAARSPQKLIQSLGMGKHPSCRLAKSSWDPIYRKIVYHSDPVSLYSTQQPELRVEVPAPRDGEHVLEPLRDQPADNQDLAPEAIHMQRQLALRRVRNHLSEVCKGQEPRKLFSCNIPPSSLRLLWRCLAPSQTVPALALGGDGGDCDDASVPVSADSAQACTDALVSQASQNERVFFRIVGFGLSRAKLATPGDFDKSDVGIVLLRGTEAETADGPCRVETSAVNLQSPAGGAVSGLEAAPLVLRLSCLTLAQLRSLTVWEESTSVLADEASGAMFMLVSASAKPLAIRHELPLADRSTYELVEQLLQDGWECVVARGQQLQSQAAEQPYVLGGLKRWWISPADSEDPFSQRLRSYLRALLSADQHESPVPHFAEVPAYLGLLSQDELVVWQEKQRSMRKRRRPALRALADADEWDVPDAEPKRAAKKPRTTGGKRKAKPKPLQDSEAIALSTEAADGHEPSAPVLTDEAYDELQHGAGFVDQGHESMDEQAVADEVLEQLEQDLANSDAAAATDPAGPACCEAKDDDNPGSCGSSSSSNSSSSRSSSSSSGSDSDSSSSSKAAPASAAKKKSQKSGGAGKAKAKAKAANKQKEPTHTTAFATRDKSNRLEWGMHHLVPRYKDGVLHSYQMSCHHPRHNVDGGKLCSRELSVNVVGSEEGARRILKAWVLLGHSLPDRASHMDKSSRQNILEALNDGTLLSEAELDELAVATADEAVVAPFAVPPGSDSKTKGKGKLLLGRAAKGVPRAVRARMEELAKRGGVPPTTLAQRARNQKSPSTTYHVPKELHEALMYNYLHPNLPPPSGYHWRYSGEGWRLVIRGG</sequence>
<dbReference type="Proteomes" id="UP000186817">
    <property type="component" value="Unassembled WGS sequence"/>
</dbReference>
<accession>A0A1Q9DRC8</accession>
<protein>
    <submittedName>
        <fullName evidence="2">Uncharacterized protein</fullName>
    </submittedName>
</protein>
<dbReference type="EMBL" id="LSRX01000424">
    <property type="protein sequence ID" value="OLP97721.1"/>
    <property type="molecule type" value="Genomic_DNA"/>
</dbReference>
<feature type="compositionally biased region" description="Basic residues" evidence="1">
    <location>
        <begin position="1364"/>
        <end position="1379"/>
    </location>
</feature>
<evidence type="ECO:0000256" key="1">
    <source>
        <dbReference type="SAM" id="MobiDB-lite"/>
    </source>
</evidence>
<feature type="region of interest" description="Disordered" evidence="1">
    <location>
        <begin position="1355"/>
        <end position="1385"/>
    </location>
</feature>
<organism evidence="2 3">
    <name type="scientific">Symbiodinium microadriaticum</name>
    <name type="common">Dinoflagellate</name>
    <name type="synonym">Zooxanthella microadriatica</name>
    <dbReference type="NCBI Taxonomy" id="2951"/>
    <lineage>
        <taxon>Eukaryota</taxon>
        <taxon>Sar</taxon>
        <taxon>Alveolata</taxon>
        <taxon>Dinophyceae</taxon>
        <taxon>Suessiales</taxon>
        <taxon>Symbiodiniaceae</taxon>
        <taxon>Symbiodinium</taxon>
    </lineage>
</organism>
<feature type="compositionally biased region" description="Low complexity" evidence="1">
    <location>
        <begin position="1448"/>
        <end position="1459"/>
    </location>
</feature>
<evidence type="ECO:0000313" key="2">
    <source>
        <dbReference type="EMBL" id="OLP97721.1"/>
    </source>
</evidence>
<reference evidence="2 3" key="1">
    <citation type="submission" date="2016-02" db="EMBL/GenBank/DDBJ databases">
        <title>Genome analysis of coral dinoflagellate symbionts highlights evolutionary adaptations to a symbiotic lifestyle.</title>
        <authorList>
            <person name="Aranda M."/>
            <person name="Li Y."/>
            <person name="Liew Y.J."/>
            <person name="Baumgarten S."/>
            <person name="Simakov O."/>
            <person name="Wilson M."/>
            <person name="Piel J."/>
            <person name="Ashoor H."/>
            <person name="Bougouffa S."/>
            <person name="Bajic V.B."/>
            <person name="Ryu T."/>
            <person name="Ravasi T."/>
            <person name="Bayer T."/>
            <person name="Micklem G."/>
            <person name="Kim H."/>
            <person name="Bhak J."/>
            <person name="Lajeunesse T.C."/>
            <person name="Voolstra C.R."/>
        </authorList>
    </citation>
    <scope>NUCLEOTIDE SEQUENCE [LARGE SCALE GENOMIC DNA]</scope>
    <source>
        <strain evidence="2 3">CCMP2467</strain>
    </source>
</reference>
<comment type="caution">
    <text evidence="2">The sequence shown here is derived from an EMBL/GenBank/DDBJ whole genome shotgun (WGS) entry which is preliminary data.</text>
</comment>